<accession>A0A9W8BGV3</accession>
<dbReference type="EMBL" id="JANBQF010000053">
    <property type="protein sequence ID" value="KAJ2006628.1"/>
    <property type="molecule type" value="Genomic_DNA"/>
</dbReference>
<organism evidence="1 2">
    <name type="scientific">Coemansia thaxteri</name>
    <dbReference type="NCBI Taxonomy" id="2663907"/>
    <lineage>
        <taxon>Eukaryota</taxon>
        <taxon>Fungi</taxon>
        <taxon>Fungi incertae sedis</taxon>
        <taxon>Zoopagomycota</taxon>
        <taxon>Kickxellomycotina</taxon>
        <taxon>Kickxellomycetes</taxon>
        <taxon>Kickxellales</taxon>
        <taxon>Kickxellaceae</taxon>
        <taxon>Coemansia</taxon>
    </lineage>
</organism>
<gene>
    <name evidence="1" type="ORF">H4R26_001268</name>
</gene>
<evidence type="ECO:0000313" key="1">
    <source>
        <dbReference type="EMBL" id="KAJ2006628.1"/>
    </source>
</evidence>
<protein>
    <submittedName>
        <fullName evidence="1">Uncharacterized protein</fullName>
    </submittedName>
</protein>
<evidence type="ECO:0000313" key="2">
    <source>
        <dbReference type="Proteomes" id="UP001150907"/>
    </source>
</evidence>
<keyword evidence="2" id="KW-1185">Reference proteome</keyword>
<proteinExistence type="predicted"/>
<dbReference type="Proteomes" id="UP001150907">
    <property type="component" value="Unassembled WGS sequence"/>
</dbReference>
<dbReference type="AlphaFoldDB" id="A0A9W8BGV3"/>
<sequence length="329" mass="37880">MSFGFWTPFQQEMWSYFLDVHTGPCFLDAAFDLQKDGFQLWTLFFELGNLTVPISFMVTTSLTMKLLYDWLSEIASFRPKVPKKTIYVNTMKAHELIGPILPDWDVRYAKYYIAQELRELVLRSDCAEPYDASVISSVQSINSNFLSSFKALLPVSAILTKMNYIFSMVSEWLPKTTAEMALFDHSADAISRWRYQLWMTMLGRPSNQRVDTVLYYLHSVFIPGVEKSFRERKDQNASPIPFNMDGMEHGSSPLHKSVCELRTKPLGGSLVCLSEDRELAQKVIVDLDLQVCFCEKFMQSKTCPHLVFCMPSAIHHPMLPRLLHDIPRA</sequence>
<name>A0A9W8BGV3_9FUNG</name>
<dbReference type="OrthoDB" id="5577393at2759"/>
<reference evidence="1" key="1">
    <citation type="submission" date="2022-07" db="EMBL/GenBank/DDBJ databases">
        <title>Phylogenomic reconstructions and comparative analyses of Kickxellomycotina fungi.</title>
        <authorList>
            <person name="Reynolds N.K."/>
            <person name="Stajich J.E."/>
            <person name="Barry K."/>
            <person name="Grigoriev I.V."/>
            <person name="Crous P."/>
            <person name="Smith M.E."/>
        </authorList>
    </citation>
    <scope>NUCLEOTIDE SEQUENCE</scope>
    <source>
        <strain evidence="1">IMI 214461</strain>
    </source>
</reference>
<comment type="caution">
    <text evidence="1">The sequence shown here is derived from an EMBL/GenBank/DDBJ whole genome shotgun (WGS) entry which is preliminary data.</text>
</comment>